<dbReference type="STRING" id="60137.SAMN04488041_10947"/>
<proteinExistence type="predicted"/>
<reference evidence="3" key="1">
    <citation type="submission" date="2016-10" db="EMBL/GenBank/DDBJ databases">
        <authorList>
            <person name="Varghese N."/>
            <person name="Submissions S."/>
        </authorList>
    </citation>
    <scope>NUCLEOTIDE SEQUENCE [LARGE SCALE GENOMIC DNA]</scope>
    <source>
        <strain evidence="3">DSM 10014</strain>
    </source>
</reference>
<organism evidence="2 3">
    <name type="scientific">Sulfitobacter pontiacus</name>
    <dbReference type="NCBI Taxonomy" id="60137"/>
    <lineage>
        <taxon>Bacteria</taxon>
        <taxon>Pseudomonadati</taxon>
        <taxon>Pseudomonadota</taxon>
        <taxon>Alphaproteobacteria</taxon>
        <taxon>Rhodobacterales</taxon>
        <taxon>Roseobacteraceae</taxon>
        <taxon>Sulfitobacter</taxon>
    </lineage>
</organism>
<accession>A0A1H3CU11</accession>
<evidence type="ECO:0000313" key="3">
    <source>
        <dbReference type="Proteomes" id="UP000183076"/>
    </source>
</evidence>
<dbReference type="AlphaFoldDB" id="A0A1H3CU11"/>
<dbReference type="Proteomes" id="UP000183076">
    <property type="component" value="Unassembled WGS sequence"/>
</dbReference>
<dbReference type="EMBL" id="FNNB01000009">
    <property type="protein sequence ID" value="SDX57576.1"/>
    <property type="molecule type" value="Genomic_DNA"/>
</dbReference>
<feature type="region of interest" description="Disordered" evidence="1">
    <location>
        <begin position="100"/>
        <end position="119"/>
    </location>
</feature>
<evidence type="ECO:0000313" key="2">
    <source>
        <dbReference type="EMBL" id="SDX57576.1"/>
    </source>
</evidence>
<protein>
    <submittedName>
        <fullName evidence="2">Uncharacterized protein</fullName>
    </submittedName>
</protein>
<sequence>MEPADILDGLFYWQLTPNGTRLATESKRKRIGRDKVQTIISELLARAKVINSDPNRLQRITLKLFGSALEEHDDYGDVDVSIAYVRRQLSDIERERLENRLKARQSKSDRQSFHGRLMGAERQDTREIMAFLKKRSATSFAHE</sequence>
<evidence type="ECO:0000256" key="1">
    <source>
        <dbReference type="SAM" id="MobiDB-lite"/>
    </source>
</evidence>
<feature type="compositionally biased region" description="Basic and acidic residues" evidence="1">
    <location>
        <begin position="100"/>
        <end position="112"/>
    </location>
</feature>
<gene>
    <name evidence="2" type="ORF">SAMN04488041_10947</name>
</gene>
<name>A0A1H3CU11_9RHOB</name>